<gene>
    <name evidence="1" type="ORF">PQU95_15020</name>
</gene>
<name>A0ABT5J3N5_9NEIS</name>
<comment type="caution">
    <text evidence="1">The sequence shown here is derived from an EMBL/GenBank/DDBJ whole genome shotgun (WGS) entry which is preliminary data.</text>
</comment>
<dbReference type="RefSeq" id="WP_147695721.1">
    <property type="nucleotide sequence ID" value="NZ_JAQQLF010000021.1"/>
</dbReference>
<accession>A0ABT5J3N5</accession>
<dbReference type="EMBL" id="JAQQLF010000021">
    <property type="protein sequence ID" value="MDC7718519.1"/>
    <property type="molecule type" value="Genomic_DNA"/>
</dbReference>
<reference evidence="1 2" key="1">
    <citation type="submission" date="2023-01" db="EMBL/GenBank/DDBJ databases">
        <title>Novel species of the genus Vogesella isolated from rivers.</title>
        <authorList>
            <person name="Lu H."/>
        </authorList>
    </citation>
    <scope>NUCLEOTIDE SEQUENCE [LARGE SCALE GENOMIC DNA]</scope>
    <source>
        <strain evidence="1 2">DC21W</strain>
    </source>
</reference>
<evidence type="ECO:0000313" key="2">
    <source>
        <dbReference type="Proteomes" id="UP001219956"/>
    </source>
</evidence>
<dbReference type="Proteomes" id="UP001219956">
    <property type="component" value="Unassembled WGS sequence"/>
</dbReference>
<organism evidence="1 2">
    <name type="scientific">Vogesella aquatica</name>
    <dbReference type="NCBI Taxonomy" id="2984206"/>
    <lineage>
        <taxon>Bacteria</taxon>
        <taxon>Pseudomonadati</taxon>
        <taxon>Pseudomonadota</taxon>
        <taxon>Betaproteobacteria</taxon>
        <taxon>Neisseriales</taxon>
        <taxon>Chromobacteriaceae</taxon>
        <taxon>Vogesella</taxon>
    </lineage>
</organism>
<sequence>MVKVLQQYLDVCQRAQQRWMAAQADYLRHFYPRALDDVPFNHQQINQRLEDTLQSGAAMMQVSADINHELLVLGERWVGSQQKQWLQYLDKTPRALAPCFMPLDAGLSGCMIASRASRQIHHFASTQLSTAPLNAVRGAQRVYRRSMK</sequence>
<evidence type="ECO:0000313" key="1">
    <source>
        <dbReference type="EMBL" id="MDC7718519.1"/>
    </source>
</evidence>
<protein>
    <submittedName>
        <fullName evidence="1">Uncharacterized protein</fullName>
    </submittedName>
</protein>
<keyword evidence="2" id="KW-1185">Reference proteome</keyword>
<proteinExistence type="predicted"/>